<dbReference type="OrthoDB" id="303614at2759"/>
<sequence length="1097" mass="118679">AHDPVLTALAQLGVIRLDARRCLVSVFDRRRQLVIATATKSSSLLDNTKSHGQTSGGTTAIPRSLGVCEHVLFAEASDQGRDDLPVSLVPDLSQDPRFCNCPHVIHSPTNRFYAGVPLVTLDGIRYGVLCVMDDRPRSVLSDEQLLFFQELSRTVSRHLESRRLTTACTRGERMVHGLGSFFEDKIAIAPRQSDSTPVPLQSPPSAHAPVSTGLGANMAHTPYGIDPTVSNTPSASSASTRTIRTLSSLQDPISRDSKAIFGRAASIIRESAELEGVVFLDACISSFGGLVLDEDGACHSPSLERQGDALAESWGEHGKRSPKTCHILGYSTIAHTSTNQDCASVNITMSEKALQSLLKRYPSGKVFIFDEDGFSLDDMDDEDAQGDIANNRDEDLASQLPFTPGTSTLSFDTLPNLSSQKRDSEFIASVFPGARSVCLVPLWDARKEKWFAGSFMWTSNPARCLTLGGEMSYLRAFATTIMAEVDRLYTCVSERAKSDLLGSLSHELRSPLHGIVTAIELLQDTELNAFQGGLLQTMDYCGHTLLDVIDHLLDYSKINTLVKSNHGAASHTSTEGSSRDTLDLFHTLESFSPAIELDVLVEETVESVLSGLQSHGAIESSMGPNRYSSAPRRYSPHRSNSVGSSESTLTWASESLTESVGPSAVSVFVECDPQAAWQCQVEAGAVRRLIMNLLGNALKFTDNGFVKVSIWQEQRQRSNQAYANHLLLNVTDSGKGIHPEFLRHQAFRPFSQEDSLSQGTGLGLSLVKEIVRALHGSLHMESQVHQGTSVTVAIPLTGFTPLARSLTPFEKHVVALKGLRVSLLGFKTEPAAPGIASEKPPTELGIITAICRDWLHLEIVPSDAGDLRPDAILCTGLAARSFMVKARESLPPIVAICSSAVAAHACFLQFSEGDQTGVLEAISHPIGSRKLAKALVMALGRFNNAKGSELIRPPPPLSPPPPAASTRGKSCPASPGAQILLVDDNNINLQILVSFMKKLGHRYQTATNGLEALEAYSTVPCPFSHVLMDISMPVMDGLESTRRIRQFEATTRRGPSKIIALTGLASVAVQKEAYASGVDMYMTKPVRFKELAQLLPK</sequence>
<dbReference type="SMART" id="SM00448">
    <property type="entry name" value="REC"/>
    <property type="match status" value="1"/>
</dbReference>
<dbReference type="SMART" id="SM00388">
    <property type="entry name" value="HisKA"/>
    <property type="match status" value="1"/>
</dbReference>
<dbReference type="SUPFAM" id="SSF52172">
    <property type="entry name" value="CheY-like"/>
    <property type="match status" value="1"/>
</dbReference>
<dbReference type="Pfam" id="PF00072">
    <property type="entry name" value="Response_reg"/>
    <property type="match status" value="1"/>
</dbReference>
<dbReference type="SUPFAM" id="SSF55874">
    <property type="entry name" value="ATPase domain of HSP90 chaperone/DNA topoisomerase II/histidine kinase"/>
    <property type="match status" value="1"/>
</dbReference>
<dbReference type="SMART" id="SM00387">
    <property type="entry name" value="HATPase_c"/>
    <property type="match status" value="1"/>
</dbReference>
<feature type="compositionally biased region" description="Pro residues" evidence="7">
    <location>
        <begin position="952"/>
        <end position="963"/>
    </location>
</feature>
<dbReference type="Pfam" id="PF01590">
    <property type="entry name" value="GAF"/>
    <property type="match status" value="1"/>
</dbReference>
<organism evidence="10 11">
    <name type="scientific">Microdochium trichocladiopsis</name>
    <dbReference type="NCBI Taxonomy" id="1682393"/>
    <lineage>
        <taxon>Eukaryota</taxon>
        <taxon>Fungi</taxon>
        <taxon>Dikarya</taxon>
        <taxon>Ascomycota</taxon>
        <taxon>Pezizomycotina</taxon>
        <taxon>Sordariomycetes</taxon>
        <taxon>Xylariomycetidae</taxon>
        <taxon>Xylariales</taxon>
        <taxon>Microdochiaceae</taxon>
        <taxon>Microdochium</taxon>
    </lineage>
</organism>
<dbReference type="PANTHER" id="PTHR43047:SF72">
    <property type="entry name" value="OSMOSENSING HISTIDINE PROTEIN KINASE SLN1"/>
    <property type="match status" value="1"/>
</dbReference>
<feature type="non-terminal residue" evidence="10">
    <location>
        <position position="1097"/>
    </location>
</feature>
<dbReference type="InterPro" id="IPR003018">
    <property type="entry name" value="GAF"/>
</dbReference>
<keyword evidence="4" id="KW-0808">Transferase</keyword>
<feature type="domain" description="Histidine kinase" evidence="8">
    <location>
        <begin position="503"/>
        <end position="798"/>
    </location>
</feature>
<dbReference type="AlphaFoldDB" id="A0A9P8Y4A6"/>
<dbReference type="PROSITE" id="PS50109">
    <property type="entry name" value="HIS_KIN"/>
    <property type="match status" value="1"/>
</dbReference>
<evidence type="ECO:0000256" key="6">
    <source>
        <dbReference type="PROSITE-ProRule" id="PRU00169"/>
    </source>
</evidence>
<protein>
    <recommendedName>
        <fullName evidence="2">histidine kinase</fullName>
        <ecNumber evidence="2">2.7.13.3</ecNumber>
    </recommendedName>
</protein>
<dbReference type="Pfam" id="PF02518">
    <property type="entry name" value="HATPase_c"/>
    <property type="match status" value="1"/>
</dbReference>
<dbReference type="InterPro" id="IPR004358">
    <property type="entry name" value="Sig_transdc_His_kin-like_C"/>
</dbReference>
<evidence type="ECO:0000256" key="4">
    <source>
        <dbReference type="ARBA" id="ARBA00022679"/>
    </source>
</evidence>
<feature type="compositionally biased region" description="Polar residues" evidence="7">
    <location>
        <begin position="637"/>
        <end position="647"/>
    </location>
</feature>
<dbReference type="Gene3D" id="3.30.565.10">
    <property type="entry name" value="Histidine kinase-like ATPase, C-terminal domain"/>
    <property type="match status" value="1"/>
</dbReference>
<evidence type="ECO:0000313" key="10">
    <source>
        <dbReference type="EMBL" id="KAH7029463.1"/>
    </source>
</evidence>
<evidence type="ECO:0000313" key="11">
    <source>
        <dbReference type="Proteomes" id="UP000756346"/>
    </source>
</evidence>
<dbReference type="PANTHER" id="PTHR43047">
    <property type="entry name" value="TWO-COMPONENT HISTIDINE PROTEIN KINASE"/>
    <property type="match status" value="1"/>
</dbReference>
<reference evidence="10" key="1">
    <citation type="journal article" date="2021" name="Nat. Commun.">
        <title>Genetic determinants of endophytism in the Arabidopsis root mycobiome.</title>
        <authorList>
            <person name="Mesny F."/>
            <person name="Miyauchi S."/>
            <person name="Thiergart T."/>
            <person name="Pickel B."/>
            <person name="Atanasova L."/>
            <person name="Karlsson M."/>
            <person name="Huettel B."/>
            <person name="Barry K.W."/>
            <person name="Haridas S."/>
            <person name="Chen C."/>
            <person name="Bauer D."/>
            <person name="Andreopoulos W."/>
            <person name="Pangilinan J."/>
            <person name="LaButti K."/>
            <person name="Riley R."/>
            <person name="Lipzen A."/>
            <person name="Clum A."/>
            <person name="Drula E."/>
            <person name="Henrissat B."/>
            <person name="Kohler A."/>
            <person name="Grigoriev I.V."/>
            <person name="Martin F.M."/>
            <person name="Hacquard S."/>
        </authorList>
    </citation>
    <scope>NUCLEOTIDE SEQUENCE</scope>
    <source>
        <strain evidence="10">MPI-CAGE-CH-0230</strain>
    </source>
</reference>
<dbReference type="InterPro" id="IPR036097">
    <property type="entry name" value="HisK_dim/P_sf"/>
</dbReference>
<comment type="catalytic activity">
    <reaction evidence="1">
        <text>ATP + protein L-histidine = ADP + protein N-phospho-L-histidine.</text>
        <dbReference type="EC" id="2.7.13.3"/>
    </reaction>
</comment>
<evidence type="ECO:0000256" key="3">
    <source>
        <dbReference type="ARBA" id="ARBA00022553"/>
    </source>
</evidence>
<dbReference type="EC" id="2.7.13.3" evidence="2"/>
<feature type="domain" description="Response regulatory" evidence="9">
    <location>
        <begin position="978"/>
        <end position="1097"/>
    </location>
</feature>
<proteinExistence type="predicted"/>
<evidence type="ECO:0000259" key="9">
    <source>
        <dbReference type="PROSITE" id="PS50110"/>
    </source>
</evidence>
<dbReference type="GO" id="GO:0009927">
    <property type="term" value="F:histidine phosphotransfer kinase activity"/>
    <property type="evidence" value="ECO:0007669"/>
    <property type="project" value="TreeGrafter"/>
</dbReference>
<dbReference type="GeneID" id="70179666"/>
<dbReference type="RefSeq" id="XP_046011751.1">
    <property type="nucleotide sequence ID" value="XM_046150120.1"/>
</dbReference>
<dbReference type="InterPro" id="IPR036890">
    <property type="entry name" value="HATPase_C_sf"/>
</dbReference>
<evidence type="ECO:0000259" key="8">
    <source>
        <dbReference type="PROSITE" id="PS50109"/>
    </source>
</evidence>
<dbReference type="Pfam" id="PF00512">
    <property type="entry name" value="HisKA"/>
    <property type="match status" value="1"/>
</dbReference>
<dbReference type="SUPFAM" id="SSF47384">
    <property type="entry name" value="Homodimeric domain of signal transducing histidine kinase"/>
    <property type="match status" value="1"/>
</dbReference>
<dbReference type="InterPro" id="IPR001789">
    <property type="entry name" value="Sig_transdc_resp-reg_receiver"/>
</dbReference>
<keyword evidence="5" id="KW-0418">Kinase</keyword>
<keyword evidence="3 6" id="KW-0597">Phosphoprotein</keyword>
<dbReference type="InterPro" id="IPR003594">
    <property type="entry name" value="HATPase_dom"/>
</dbReference>
<evidence type="ECO:0000256" key="1">
    <source>
        <dbReference type="ARBA" id="ARBA00000085"/>
    </source>
</evidence>
<dbReference type="CDD" id="cd17546">
    <property type="entry name" value="REC_hyHK_CKI1_RcsC-like"/>
    <property type="match status" value="1"/>
</dbReference>
<gene>
    <name evidence="10" type="ORF">B0I36DRAFT_245052</name>
</gene>
<name>A0A9P8Y4A6_9PEZI</name>
<dbReference type="GO" id="GO:0005886">
    <property type="term" value="C:plasma membrane"/>
    <property type="evidence" value="ECO:0007669"/>
    <property type="project" value="TreeGrafter"/>
</dbReference>
<dbReference type="Gene3D" id="1.10.287.130">
    <property type="match status" value="1"/>
</dbReference>
<dbReference type="CDD" id="cd00082">
    <property type="entry name" value="HisKA"/>
    <property type="match status" value="1"/>
</dbReference>
<accession>A0A9P8Y4A6</accession>
<dbReference type="Gene3D" id="3.40.50.2300">
    <property type="match status" value="1"/>
</dbReference>
<dbReference type="InterPro" id="IPR011006">
    <property type="entry name" value="CheY-like_superfamily"/>
</dbReference>
<dbReference type="EMBL" id="JAGTJQ010000006">
    <property type="protein sequence ID" value="KAH7029463.1"/>
    <property type="molecule type" value="Genomic_DNA"/>
</dbReference>
<dbReference type="SUPFAM" id="SSF55781">
    <property type="entry name" value="GAF domain-like"/>
    <property type="match status" value="1"/>
</dbReference>
<comment type="caution">
    <text evidence="10">The sequence shown here is derived from an EMBL/GenBank/DDBJ whole genome shotgun (WGS) entry which is preliminary data.</text>
</comment>
<evidence type="ECO:0000256" key="7">
    <source>
        <dbReference type="SAM" id="MobiDB-lite"/>
    </source>
</evidence>
<dbReference type="PROSITE" id="PS50110">
    <property type="entry name" value="RESPONSE_REGULATORY"/>
    <property type="match status" value="1"/>
</dbReference>
<dbReference type="InterPro" id="IPR005467">
    <property type="entry name" value="His_kinase_dom"/>
</dbReference>
<dbReference type="GO" id="GO:0000155">
    <property type="term" value="F:phosphorelay sensor kinase activity"/>
    <property type="evidence" value="ECO:0007669"/>
    <property type="project" value="InterPro"/>
</dbReference>
<feature type="modified residue" description="4-aspartylphosphate" evidence="6">
    <location>
        <position position="1029"/>
    </location>
</feature>
<dbReference type="PRINTS" id="PR00344">
    <property type="entry name" value="BCTRLSENSOR"/>
</dbReference>
<dbReference type="InterPro" id="IPR003661">
    <property type="entry name" value="HisK_dim/P_dom"/>
</dbReference>
<evidence type="ECO:0000256" key="5">
    <source>
        <dbReference type="ARBA" id="ARBA00022777"/>
    </source>
</evidence>
<evidence type="ECO:0000256" key="2">
    <source>
        <dbReference type="ARBA" id="ARBA00012438"/>
    </source>
</evidence>
<dbReference type="Proteomes" id="UP000756346">
    <property type="component" value="Unassembled WGS sequence"/>
</dbReference>
<dbReference type="Gene3D" id="3.30.450.40">
    <property type="match status" value="1"/>
</dbReference>
<keyword evidence="11" id="KW-1185">Reference proteome</keyword>
<feature type="region of interest" description="Disordered" evidence="7">
    <location>
        <begin position="949"/>
        <end position="971"/>
    </location>
</feature>
<dbReference type="InterPro" id="IPR029016">
    <property type="entry name" value="GAF-like_dom_sf"/>
</dbReference>
<feature type="region of interest" description="Disordered" evidence="7">
    <location>
        <begin position="620"/>
        <end position="647"/>
    </location>
</feature>